<comment type="subcellular location">
    <subcellularLocation>
        <location evidence="1">Cell membrane</location>
        <topology evidence="1">Multi-pass membrane protein</topology>
    </subcellularLocation>
</comment>
<keyword evidence="2" id="KW-0813">Transport</keyword>
<dbReference type="EMBL" id="RJQC01000004">
    <property type="protein sequence ID" value="RNM29366.1"/>
    <property type="molecule type" value="Genomic_DNA"/>
</dbReference>
<feature type="transmembrane region" description="Helical" evidence="7">
    <location>
        <begin position="318"/>
        <end position="338"/>
    </location>
</feature>
<dbReference type="Proteomes" id="UP000276568">
    <property type="component" value="Unassembled WGS sequence"/>
</dbReference>
<dbReference type="Pfam" id="PF01554">
    <property type="entry name" value="MatE"/>
    <property type="match status" value="2"/>
</dbReference>
<evidence type="ECO:0000313" key="9">
    <source>
        <dbReference type="Proteomes" id="UP000276568"/>
    </source>
</evidence>
<feature type="transmembrane region" description="Helical" evidence="7">
    <location>
        <begin position="61"/>
        <end position="84"/>
    </location>
</feature>
<dbReference type="PANTHER" id="PTHR43549:SF3">
    <property type="entry name" value="MULTIDRUG RESISTANCE PROTEIN YPNP-RELATED"/>
    <property type="match status" value="1"/>
</dbReference>
<comment type="caution">
    <text evidence="8">The sequence shown here is derived from an EMBL/GenBank/DDBJ whole genome shotgun (WGS) entry which is preliminary data.</text>
</comment>
<keyword evidence="3" id="KW-1003">Cell membrane</keyword>
<organism evidence="8 9">
    <name type="scientific">Absicoccus porci</name>
    <dbReference type="NCBI Taxonomy" id="2486576"/>
    <lineage>
        <taxon>Bacteria</taxon>
        <taxon>Bacillati</taxon>
        <taxon>Bacillota</taxon>
        <taxon>Erysipelotrichia</taxon>
        <taxon>Erysipelotrichales</taxon>
        <taxon>Erysipelotrichaceae</taxon>
        <taxon>Absicoccus</taxon>
    </lineage>
</organism>
<dbReference type="CDD" id="cd13138">
    <property type="entry name" value="MATE_yoeA_like"/>
    <property type="match status" value="1"/>
</dbReference>
<dbReference type="PANTHER" id="PTHR43549">
    <property type="entry name" value="MULTIDRUG RESISTANCE PROTEIN YPNP-RELATED"/>
    <property type="match status" value="1"/>
</dbReference>
<keyword evidence="4 7" id="KW-0812">Transmembrane</keyword>
<feature type="transmembrane region" description="Helical" evidence="7">
    <location>
        <begin position="194"/>
        <end position="216"/>
    </location>
</feature>
<gene>
    <name evidence="8" type="ORF">EDX97_10230</name>
</gene>
<sequence>MEQDSLSDFTVGNIPKKILAFMLPVLGALILQAAYGAVDLLVVGQFGTTAGLSGVSTGSQILNLITLVVTGSSMAVTVLISRYLGENRADRINRLLGAAFTLYGLVAIILFILMFFGALTITYLMQAPKEAVDLTAQYIRICGSGIFFIVAYNLLSAIFRGLGDSRSPLIFVGIACIINIIGDLYFVAVLHMNVAGAALATVLAQAVSVVFAIGLLKRRVAGIEVKRKDFGFNEETVHILKIGIPLALQDLLTQISFVIVCAFVNSLGLTASSGYGIACKIINFAMLLPSALMQSNAAFVSMNVGAKKEDRASQGTKISIAIGLVFGCLVFLCVWFFGDKMCALFTKEAIVTKAAFEYLRGFSFETVVTAILFSLLGYFNGHERTLWTMTQGILQTFLVRIPFAYFMTIQQAGLFMIGLASPLATTFGVLLNLVYLFRFRKQISLTK</sequence>
<keyword evidence="9" id="KW-1185">Reference proteome</keyword>
<evidence type="ECO:0000256" key="3">
    <source>
        <dbReference type="ARBA" id="ARBA00022475"/>
    </source>
</evidence>
<keyword evidence="5 7" id="KW-1133">Transmembrane helix</keyword>
<evidence type="ECO:0000256" key="1">
    <source>
        <dbReference type="ARBA" id="ARBA00004651"/>
    </source>
</evidence>
<protein>
    <submittedName>
        <fullName evidence="8">MATE family efflux transporter</fullName>
    </submittedName>
</protein>
<dbReference type="InterPro" id="IPR052031">
    <property type="entry name" value="Membrane_Transporter-Flippase"/>
</dbReference>
<feature type="transmembrane region" description="Helical" evidence="7">
    <location>
        <begin position="167"/>
        <end position="188"/>
    </location>
</feature>
<dbReference type="GO" id="GO:0042910">
    <property type="term" value="F:xenobiotic transmembrane transporter activity"/>
    <property type="evidence" value="ECO:0007669"/>
    <property type="project" value="InterPro"/>
</dbReference>
<dbReference type="RefSeq" id="WP_128521053.1">
    <property type="nucleotide sequence ID" value="NZ_RJQC01000004.1"/>
</dbReference>
<feature type="transmembrane region" description="Helical" evidence="7">
    <location>
        <begin position="358"/>
        <end position="379"/>
    </location>
</feature>
<feature type="transmembrane region" description="Helical" evidence="7">
    <location>
        <begin position="137"/>
        <end position="155"/>
    </location>
</feature>
<feature type="transmembrane region" description="Helical" evidence="7">
    <location>
        <begin position="21"/>
        <end position="41"/>
    </location>
</feature>
<dbReference type="InterPro" id="IPR002528">
    <property type="entry name" value="MATE_fam"/>
</dbReference>
<accession>A0A3N0HYF2</accession>
<dbReference type="GO" id="GO:0005886">
    <property type="term" value="C:plasma membrane"/>
    <property type="evidence" value="ECO:0007669"/>
    <property type="project" value="UniProtKB-SubCell"/>
</dbReference>
<evidence type="ECO:0000256" key="4">
    <source>
        <dbReference type="ARBA" id="ARBA00022692"/>
    </source>
</evidence>
<dbReference type="GO" id="GO:0015297">
    <property type="term" value="F:antiporter activity"/>
    <property type="evidence" value="ECO:0007669"/>
    <property type="project" value="InterPro"/>
</dbReference>
<evidence type="ECO:0000256" key="7">
    <source>
        <dbReference type="SAM" id="Phobius"/>
    </source>
</evidence>
<proteinExistence type="predicted"/>
<evidence type="ECO:0000313" key="8">
    <source>
        <dbReference type="EMBL" id="RNM29366.1"/>
    </source>
</evidence>
<feature type="transmembrane region" description="Helical" evidence="7">
    <location>
        <begin position="96"/>
        <end position="125"/>
    </location>
</feature>
<feature type="transmembrane region" description="Helical" evidence="7">
    <location>
        <begin position="251"/>
        <end position="269"/>
    </location>
</feature>
<dbReference type="InterPro" id="IPR048279">
    <property type="entry name" value="MdtK-like"/>
</dbReference>
<evidence type="ECO:0000256" key="5">
    <source>
        <dbReference type="ARBA" id="ARBA00022989"/>
    </source>
</evidence>
<keyword evidence="6 7" id="KW-0472">Membrane</keyword>
<feature type="transmembrane region" description="Helical" evidence="7">
    <location>
        <begin position="413"/>
        <end position="437"/>
    </location>
</feature>
<evidence type="ECO:0000256" key="2">
    <source>
        <dbReference type="ARBA" id="ARBA00022448"/>
    </source>
</evidence>
<dbReference type="PIRSF" id="PIRSF006603">
    <property type="entry name" value="DinF"/>
    <property type="match status" value="1"/>
</dbReference>
<reference evidence="8 9" key="1">
    <citation type="submission" date="2018-11" db="EMBL/GenBank/DDBJ databases">
        <title>Clostridium sp. nov., a member of the family Erysipelotrichaceae isolated from pig faeces.</title>
        <authorList>
            <person name="Chang Y.-H."/>
        </authorList>
    </citation>
    <scope>NUCLEOTIDE SEQUENCE [LARGE SCALE GENOMIC DNA]</scope>
    <source>
        <strain evidence="8 9">YH-panp20</strain>
    </source>
</reference>
<dbReference type="OrthoDB" id="9776324at2"/>
<evidence type="ECO:0000256" key="6">
    <source>
        <dbReference type="ARBA" id="ARBA00023136"/>
    </source>
</evidence>
<dbReference type="AlphaFoldDB" id="A0A3N0HYF2"/>
<dbReference type="NCBIfam" id="TIGR00797">
    <property type="entry name" value="matE"/>
    <property type="match status" value="1"/>
</dbReference>
<name>A0A3N0HYF2_9FIRM</name>